<proteinExistence type="predicted"/>
<keyword evidence="3" id="KW-1185">Reference proteome</keyword>
<dbReference type="AlphaFoldDB" id="A0A8J6J8G4"/>
<name>A0A8J6J8G4_9FIRM</name>
<gene>
    <name evidence="2" type="ORF">H8S62_01215</name>
</gene>
<dbReference type="InterPro" id="IPR051541">
    <property type="entry name" value="PTS_SugarTrans_NitroReg"/>
</dbReference>
<dbReference type="Pfam" id="PF00359">
    <property type="entry name" value="PTS_EIIA_2"/>
    <property type="match status" value="1"/>
</dbReference>
<dbReference type="CDD" id="cd00211">
    <property type="entry name" value="PTS_IIA_fru"/>
    <property type="match status" value="1"/>
</dbReference>
<dbReference type="PANTHER" id="PTHR47738:SF3">
    <property type="entry name" value="PHOSPHOTRANSFERASE SYSTEM MANNITOL_FRUCTOSE-SPECIFIC IIA DOMAIN CONTAINING PROTEIN"/>
    <property type="match status" value="1"/>
</dbReference>
<dbReference type="EMBL" id="JACOPQ010000001">
    <property type="protein sequence ID" value="MBC5735628.1"/>
    <property type="molecule type" value="Genomic_DNA"/>
</dbReference>
<accession>A0A8J6J8G4</accession>
<dbReference type="InterPro" id="IPR002178">
    <property type="entry name" value="PTS_EIIA_type-2_dom"/>
</dbReference>
<keyword evidence="2" id="KW-0762">Sugar transport</keyword>
<sequence length="164" mass="17705">MSIISSQADRAPAVLGCVAHGTDCESVLRELAGHLEAGGMVKRTYCQAVLDREKSYPTGIPAEPVAVAIPHSDRNHVLETAVLVAKTERPIPFRRIDDPDAEVEVRVVFMMAIDSSQGQLDTITRVMDLIQDPGIIEAVAASSDPEEIRSIAERAFSGSQTRPV</sequence>
<dbReference type="RefSeq" id="WP_186918237.1">
    <property type="nucleotide sequence ID" value="NZ_JACOPQ010000001.1"/>
</dbReference>
<dbReference type="SUPFAM" id="SSF55804">
    <property type="entry name" value="Phoshotransferase/anion transport protein"/>
    <property type="match status" value="1"/>
</dbReference>
<organism evidence="2 3">
    <name type="scientific">Lawsonibacter faecis</name>
    <dbReference type="NCBI Taxonomy" id="2763052"/>
    <lineage>
        <taxon>Bacteria</taxon>
        <taxon>Bacillati</taxon>
        <taxon>Bacillota</taxon>
        <taxon>Clostridia</taxon>
        <taxon>Eubacteriales</taxon>
        <taxon>Oscillospiraceae</taxon>
        <taxon>Lawsonibacter</taxon>
    </lineage>
</organism>
<feature type="domain" description="PTS EIIA type-2" evidence="1">
    <location>
        <begin position="6"/>
        <end position="155"/>
    </location>
</feature>
<dbReference type="InterPro" id="IPR016152">
    <property type="entry name" value="PTrfase/Anion_transptr"/>
</dbReference>
<reference evidence="2" key="1">
    <citation type="submission" date="2020-08" db="EMBL/GenBank/DDBJ databases">
        <title>Genome public.</title>
        <authorList>
            <person name="Liu C."/>
            <person name="Sun Q."/>
        </authorList>
    </citation>
    <scope>NUCLEOTIDE SEQUENCE</scope>
    <source>
        <strain evidence="2">NSJ-52</strain>
    </source>
</reference>
<comment type="caution">
    <text evidence="2">The sequence shown here is derived from an EMBL/GenBank/DDBJ whole genome shotgun (WGS) entry which is preliminary data.</text>
</comment>
<protein>
    <submittedName>
        <fullName evidence="2">PTS sugar transporter subunit IIA</fullName>
    </submittedName>
</protein>
<evidence type="ECO:0000259" key="1">
    <source>
        <dbReference type="PROSITE" id="PS51094"/>
    </source>
</evidence>
<evidence type="ECO:0000313" key="2">
    <source>
        <dbReference type="EMBL" id="MBC5735628.1"/>
    </source>
</evidence>
<evidence type="ECO:0000313" key="3">
    <source>
        <dbReference type="Proteomes" id="UP000607645"/>
    </source>
</evidence>
<keyword evidence="2" id="KW-0813">Transport</keyword>
<dbReference type="Proteomes" id="UP000607645">
    <property type="component" value="Unassembled WGS sequence"/>
</dbReference>
<dbReference type="PROSITE" id="PS51094">
    <property type="entry name" value="PTS_EIIA_TYPE_2"/>
    <property type="match status" value="1"/>
</dbReference>
<dbReference type="Gene3D" id="3.40.930.10">
    <property type="entry name" value="Mannitol-specific EII, Chain A"/>
    <property type="match status" value="1"/>
</dbReference>
<dbReference type="PANTHER" id="PTHR47738">
    <property type="entry name" value="PTS SYSTEM FRUCTOSE-LIKE EIIA COMPONENT-RELATED"/>
    <property type="match status" value="1"/>
</dbReference>